<organism evidence="2 3">
    <name type="scientific">Naematelia encephala</name>
    <dbReference type="NCBI Taxonomy" id="71784"/>
    <lineage>
        <taxon>Eukaryota</taxon>
        <taxon>Fungi</taxon>
        <taxon>Dikarya</taxon>
        <taxon>Basidiomycota</taxon>
        <taxon>Agaricomycotina</taxon>
        <taxon>Tremellomycetes</taxon>
        <taxon>Tremellales</taxon>
        <taxon>Naemateliaceae</taxon>
        <taxon>Naematelia</taxon>
    </lineage>
</organism>
<dbReference type="Proteomes" id="UP000193986">
    <property type="component" value="Unassembled WGS sequence"/>
</dbReference>
<protein>
    <submittedName>
        <fullName evidence="2">Uncharacterized protein</fullName>
    </submittedName>
</protein>
<evidence type="ECO:0000313" key="2">
    <source>
        <dbReference type="EMBL" id="ORY24125.1"/>
    </source>
</evidence>
<keyword evidence="3" id="KW-1185">Reference proteome</keyword>
<feature type="region of interest" description="Disordered" evidence="1">
    <location>
        <begin position="41"/>
        <end position="106"/>
    </location>
</feature>
<evidence type="ECO:0000256" key="1">
    <source>
        <dbReference type="SAM" id="MobiDB-lite"/>
    </source>
</evidence>
<evidence type="ECO:0000313" key="3">
    <source>
        <dbReference type="Proteomes" id="UP000193986"/>
    </source>
</evidence>
<accession>A0A1Y2AQA6</accession>
<reference evidence="2 3" key="1">
    <citation type="submission" date="2016-07" db="EMBL/GenBank/DDBJ databases">
        <title>Pervasive Adenine N6-methylation of Active Genes in Fungi.</title>
        <authorList>
            <consortium name="DOE Joint Genome Institute"/>
            <person name="Mondo S.J."/>
            <person name="Dannebaum R.O."/>
            <person name="Kuo R.C."/>
            <person name="Labutti K."/>
            <person name="Haridas S."/>
            <person name="Kuo A."/>
            <person name="Salamov A."/>
            <person name="Ahrendt S.R."/>
            <person name="Lipzen A."/>
            <person name="Sullivan W."/>
            <person name="Andreopoulos W.B."/>
            <person name="Clum A."/>
            <person name="Lindquist E."/>
            <person name="Daum C."/>
            <person name="Ramamoorthy G.K."/>
            <person name="Gryganskyi A."/>
            <person name="Culley D."/>
            <person name="Magnuson J.K."/>
            <person name="James T.Y."/>
            <person name="O'Malley M.A."/>
            <person name="Stajich J.E."/>
            <person name="Spatafora J.W."/>
            <person name="Visel A."/>
            <person name="Grigoriev I.V."/>
        </authorList>
    </citation>
    <scope>NUCLEOTIDE SEQUENCE [LARGE SCALE GENOMIC DNA]</scope>
    <source>
        <strain evidence="2 3">68-887.2</strain>
    </source>
</reference>
<feature type="compositionally biased region" description="Pro residues" evidence="1">
    <location>
        <begin position="59"/>
        <end position="73"/>
    </location>
</feature>
<dbReference type="EMBL" id="MCFC01000071">
    <property type="protein sequence ID" value="ORY24125.1"/>
    <property type="molecule type" value="Genomic_DNA"/>
</dbReference>
<feature type="region of interest" description="Disordered" evidence="1">
    <location>
        <begin position="180"/>
        <end position="199"/>
    </location>
</feature>
<proteinExistence type="predicted"/>
<dbReference type="AlphaFoldDB" id="A0A1Y2AQA6"/>
<name>A0A1Y2AQA6_9TREE</name>
<gene>
    <name evidence="2" type="ORF">BCR39DRAFT_336088</name>
</gene>
<dbReference type="OrthoDB" id="10670504at2759"/>
<comment type="caution">
    <text evidence="2">The sequence shown here is derived from an EMBL/GenBank/DDBJ whole genome shotgun (WGS) entry which is preliminary data.</text>
</comment>
<dbReference type="InParanoid" id="A0A1Y2AQA6"/>
<sequence>MNSELPLGHPFATSIPRTITSPIQRPHAPFQPAQISISSLPQQLDPNRPQLRINTSLPSPIPRAIPNQPPLRRPIPIRHPGLVGTAPPSSSRLHRSSPRAAHPYQPAHPHREMAVMNTGYTLHVISPPPEIDHAPDLDLDLDLSPTQPSRGHRRTLSNKLKTLLHLYPTKRNVLPTLDSSFLAPDSPQPRRPHRSPGTASYMVSRQVASASTTSTFSIVSKPSWAEKVSIPELISHFSNPTTVTSSIAEMSQSQASGIVPTLEMEVAEEHDEDTEMHSGRVRRSGSMVDLRKVKTAWLG</sequence>